<evidence type="ECO:0000313" key="3">
    <source>
        <dbReference type="EMBL" id="AJD49238.1"/>
    </source>
</evidence>
<evidence type="ECO:0000313" key="4">
    <source>
        <dbReference type="Proteomes" id="UP000006764"/>
    </source>
</evidence>
<dbReference type="PANTHER" id="PTHR35174:SF3">
    <property type="entry name" value="BLL7171 PROTEIN"/>
    <property type="match status" value="1"/>
</dbReference>
<name>A0A0B4XRZ9_9GAMM</name>
<dbReference type="HOGENOM" id="CLU_130902_2_1_6"/>
<dbReference type="EMBL" id="CP004387">
    <property type="protein sequence ID" value="AJD49238.1"/>
    <property type="molecule type" value="Genomic_DNA"/>
</dbReference>
<evidence type="ECO:0000256" key="1">
    <source>
        <dbReference type="ARBA" id="ARBA00007689"/>
    </source>
</evidence>
<evidence type="ECO:0000259" key="2">
    <source>
        <dbReference type="Pfam" id="PF03795"/>
    </source>
</evidence>
<protein>
    <recommendedName>
        <fullName evidence="2">YCII-related domain-containing protein</fullName>
    </recommendedName>
</protein>
<proteinExistence type="inferred from homology"/>
<dbReference type="Pfam" id="PF03795">
    <property type="entry name" value="YCII"/>
    <property type="match status" value="1"/>
</dbReference>
<keyword evidence="4" id="KW-1185">Reference proteome</keyword>
<feature type="domain" description="YCII-related" evidence="2">
    <location>
        <begin position="1"/>
        <end position="115"/>
    </location>
</feature>
<organism evidence="3 4">
    <name type="scientific">Isoalcanivorax pacificus W11-5</name>
    <dbReference type="NCBI Taxonomy" id="391936"/>
    <lineage>
        <taxon>Bacteria</taxon>
        <taxon>Pseudomonadati</taxon>
        <taxon>Pseudomonadota</taxon>
        <taxon>Gammaproteobacteria</taxon>
        <taxon>Oceanospirillales</taxon>
        <taxon>Alcanivoracaceae</taxon>
        <taxon>Isoalcanivorax</taxon>
    </lineage>
</organism>
<dbReference type="SUPFAM" id="SSF54909">
    <property type="entry name" value="Dimeric alpha+beta barrel"/>
    <property type="match status" value="1"/>
</dbReference>
<dbReference type="PANTHER" id="PTHR35174">
    <property type="entry name" value="BLL7171 PROTEIN-RELATED"/>
    <property type="match status" value="1"/>
</dbReference>
<dbReference type="OrthoDB" id="9807535at2"/>
<gene>
    <name evidence="3" type="ORF">S7S_14130</name>
</gene>
<dbReference type="Proteomes" id="UP000006764">
    <property type="component" value="Chromosome"/>
</dbReference>
<comment type="similarity">
    <text evidence="1">Belongs to the YciI family.</text>
</comment>
<accession>A0A0B4XRZ9</accession>
<reference evidence="3 4" key="1">
    <citation type="journal article" date="2012" name="J. Bacteriol.">
        <title>Genome sequence of an alkane-degrading bacterium, Alcanivorax pacificus type strain W11-5, isolated from deep sea sediment.</title>
        <authorList>
            <person name="Lai Q."/>
            <person name="Shao Z."/>
        </authorList>
    </citation>
    <scope>NUCLEOTIDE SEQUENCE [LARGE SCALE GENOMIC DNA]</scope>
    <source>
        <strain evidence="3 4">W11-5</strain>
    </source>
</reference>
<dbReference type="InterPro" id="IPR005545">
    <property type="entry name" value="YCII"/>
</dbReference>
<dbReference type="KEGG" id="apac:S7S_14130"/>
<dbReference type="RefSeq" id="WP_008733974.1">
    <property type="nucleotide sequence ID" value="NZ_CP004387.1"/>
</dbReference>
<sequence length="117" mass="12588">MKYLCLVYIDEQRLAALPRQALDRLAADSAAYDSALQQRHCVLDARCLRSAQLATTVRPGHPDANVPLITDGPYADTSEQLSGYMLIEAGDLDQAIRIAAQIPAGALGCVEIRPLGP</sequence>
<dbReference type="AlphaFoldDB" id="A0A0B4XRZ9"/>
<dbReference type="InterPro" id="IPR011008">
    <property type="entry name" value="Dimeric_a/b-barrel"/>
</dbReference>
<dbReference type="Gene3D" id="3.30.70.1060">
    <property type="entry name" value="Dimeric alpha+beta barrel"/>
    <property type="match status" value="1"/>
</dbReference>
<dbReference type="STRING" id="391936.S7S_14130"/>